<sequence>MEELTEQIAGEIGPKWVQLLFRLRLDYRERYKLCAKHKDVEKNEQEANCTRDTIRLWQNGLGSDVPEMEVMTQLLAAFKTVKGFDERAGELAKSRGISLTVPQPPTTSSHEPTASTSAEGHPLKHSPSQLAHHTTVDTGSTLPAFSPDTPSPSSTVEAHTDANTEEGGSDAELSNLLPSHRPSAITAAMQQEQQVPKFGSRSSPTLSSTSSTERSDDHHLLNSIIDMSFIKHKG</sequence>
<accession>A0AA35RLH4</accession>
<feature type="compositionally biased region" description="Low complexity" evidence="1">
    <location>
        <begin position="200"/>
        <end position="212"/>
    </location>
</feature>
<dbReference type="EMBL" id="CASHTH010001287">
    <property type="protein sequence ID" value="CAI8013709.1"/>
    <property type="molecule type" value="Genomic_DNA"/>
</dbReference>
<feature type="compositionally biased region" description="Polar residues" evidence="1">
    <location>
        <begin position="106"/>
        <end position="118"/>
    </location>
</feature>
<evidence type="ECO:0000313" key="3">
    <source>
        <dbReference type="Proteomes" id="UP001174909"/>
    </source>
</evidence>
<evidence type="ECO:0000256" key="1">
    <source>
        <dbReference type="SAM" id="MobiDB-lite"/>
    </source>
</evidence>
<dbReference type="AlphaFoldDB" id="A0AA35RLH4"/>
<reference evidence="2" key="1">
    <citation type="submission" date="2023-03" db="EMBL/GenBank/DDBJ databases">
        <authorList>
            <person name="Steffen K."/>
            <person name="Cardenas P."/>
        </authorList>
    </citation>
    <scope>NUCLEOTIDE SEQUENCE</scope>
</reference>
<gene>
    <name evidence="2" type="ORF">GBAR_LOCUS8656</name>
</gene>
<feature type="compositionally biased region" description="Polar residues" evidence="1">
    <location>
        <begin position="126"/>
        <end position="143"/>
    </location>
</feature>
<dbReference type="Proteomes" id="UP001174909">
    <property type="component" value="Unassembled WGS sequence"/>
</dbReference>
<organism evidence="2 3">
    <name type="scientific">Geodia barretti</name>
    <name type="common">Barrett's horny sponge</name>
    <dbReference type="NCBI Taxonomy" id="519541"/>
    <lineage>
        <taxon>Eukaryota</taxon>
        <taxon>Metazoa</taxon>
        <taxon>Porifera</taxon>
        <taxon>Demospongiae</taxon>
        <taxon>Heteroscleromorpha</taxon>
        <taxon>Tetractinellida</taxon>
        <taxon>Astrophorina</taxon>
        <taxon>Geodiidae</taxon>
        <taxon>Geodia</taxon>
    </lineage>
</organism>
<name>A0AA35RLH4_GEOBA</name>
<feature type="region of interest" description="Disordered" evidence="1">
    <location>
        <begin position="93"/>
        <end position="177"/>
    </location>
</feature>
<feature type="region of interest" description="Disordered" evidence="1">
    <location>
        <begin position="190"/>
        <end position="219"/>
    </location>
</feature>
<protein>
    <submittedName>
        <fullName evidence="2">Uncharacterized protein</fullName>
    </submittedName>
</protein>
<evidence type="ECO:0000313" key="2">
    <source>
        <dbReference type="EMBL" id="CAI8013709.1"/>
    </source>
</evidence>
<keyword evidence="3" id="KW-1185">Reference proteome</keyword>
<proteinExistence type="predicted"/>
<comment type="caution">
    <text evidence="2">The sequence shown here is derived from an EMBL/GenBank/DDBJ whole genome shotgun (WGS) entry which is preliminary data.</text>
</comment>